<sequence>MIAAQLAGTFGLRGFKVFVADLDNQATATFLWGTHTKARERLPATVTPMAFAGTQLPDHLLELSATQELILLDCPPILESEPVHTSLLAADLVLIPVPPSRGDVMSSLQAGEFAAKVRDKDNPSMRIAYVVNMMRRGVFHGKAEEDLRRLAQEPVLKSKIGLRAAFPESQARNCTVQWIDSRSSASQEIEALANEVAALIGLPKKRTKGAKK</sequence>
<feature type="domain" description="CobQ/CobB/MinD/ParA nucleotide binding" evidence="1">
    <location>
        <begin position="1"/>
        <end position="173"/>
    </location>
</feature>
<evidence type="ECO:0000313" key="2">
    <source>
        <dbReference type="EMBL" id="OYD54879.1"/>
    </source>
</evidence>
<dbReference type="Pfam" id="PF01656">
    <property type="entry name" value="CbiA"/>
    <property type="match status" value="1"/>
</dbReference>
<dbReference type="AlphaFoldDB" id="A0A235F0R4"/>
<evidence type="ECO:0000259" key="1">
    <source>
        <dbReference type="Pfam" id="PF01656"/>
    </source>
</evidence>
<protein>
    <recommendedName>
        <fullName evidence="1">CobQ/CobB/MinD/ParA nucleotide binding domain-containing protein</fullName>
    </recommendedName>
</protein>
<keyword evidence="3" id="KW-1185">Reference proteome</keyword>
<proteinExistence type="predicted"/>
<dbReference type="Proteomes" id="UP000215181">
    <property type="component" value="Unassembled WGS sequence"/>
</dbReference>
<organism evidence="2 3">
    <name type="scientific">Thauera propionica</name>
    <dbReference type="NCBI Taxonomy" id="2019431"/>
    <lineage>
        <taxon>Bacteria</taxon>
        <taxon>Pseudomonadati</taxon>
        <taxon>Pseudomonadota</taxon>
        <taxon>Betaproteobacteria</taxon>
        <taxon>Rhodocyclales</taxon>
        <taxon>Zoogloeaceae</taxon>
        <taxon>Thauera</taxon>
    </lineage>
</organism>
<evidence type="ECO:0000313" key="3">
    <source>
        <dbReference type="Proteomes" id="UP000215181"/>
    </source>
</evidence>
<dbReference type="PANTHER" id="PTHR13696:SF96">
    <property type="entry name" value="COBQ_COBB_MIND_PARA NUCLEOTIDE BINDING DOMAIN-CONTAINING PROTEIN"/>
    <property type="match status" value="1"/>
</dbReference>
<dbReference type="OrthoDB" id="9785810at2"/>
<dbReference type="Gene3D" id="3.40.50.300">
    <property type="entry name" value="P-loop containing nucleotide triphosphate hydrolases"/>
    <property type="match status" value="1"/>
</dbReference>
<dbReference type="InterPro" id="IPR027417">
    <property type="entry name" value="P-loop_NTPase"/>
</dbReference>
<dbReference type="SUPFAM" id="SSF52540">
    <property type="entry name" value="P-loop containing nucleoside triphosphate hydrolases"/>
    <property type="match status" value="1"/>
</dbReference>
<comment type="caution">
    <text evidence="2">The sequence shown here is derived from an EMBL/GenBank/DDBJ whole genome shotgun (WGS) entry which is preliminary data.</text>
</comment>
<dbReference type="PANTHER" id="PTHR13696">
    <property type="entry name" value="P-LOOP CONTAINING NUCLEOSIDE TRIPHOSPHATE HYDROLASE"/>
    <property type="match status" value="1"/>
</dbReference>
<dbReference type="EMBL" id="NOIH01000004">
    <property type="protein sequence ID" value="OYD54879.1"/>
    <property type="molecule type" value="Genomic_DNA"/>
</dbReference>
<reference evidence="2 3" key="1">
    <citation type="submission" date="2017-07" db="EMBL/GenBank/DDBJ databases">
        <title>Thauera sp. KNDSS-Mac4 genome sequence and assembly.</title>
        <authorList>
            <person name="Mayilraj S."/>
        </authorList>
    </citation>
    <scope>NUCLEOTIDE SEQUENCE [LARGE SCALE GENOMIC DNA]</scope>
    <source>
        <strain evidence="2 3">KNDSS-Mac4</strain>
    </source>
</reference>
<dbReference type="InterPro" id="IPR002586">
    <property type="entry name" value="CobQ/CobB/MinD/ParA_Nub-bd_dom"/>
</dbReference>
<dbReference type="InterPro" id="IPR050678">
    <property type="entry name" value="DNA_Partitioning_ATPase"/>
</dbReference>
<accession>A0A235F0R4</accession>
<dbReference type="CDD" id="cd02042">
    <property type="entry name" value="ParAB_family"/>
    <property type="match status" value="1"/>
</dbReference>
<name>A0A235F0R4_9RHOO</name>
<gene>
    <name evidence="2" type="ORF">CGK74_05270</name>
</gene>
<dbReference type="PIRSF" id="PIRSF009320">
    <property type="entry name" value="Nuc_binding_HP_1000"/>
    <property type="match status" value="1"/>
</dbReference>